<gene>
    <name evidence="1" type="ORF">L915_20511</name>
</gene>
<name>W2FR27_PHYNI</name>
<evidence type="ECO:0000313" key="1">
    <source>
        <dbReference type="EMBL" id="ETK72386.1"/>
    </source>
</evidence>
<dbReference type="VEuPathDB" id="FungiDB:PPTG_20792"/>
<dbReference type="Proteomes" id="UP000053236">
    <property type="component" value="Unassembled WGS sequence"/>
</dbReference>
<accession>W2FR27</accession>
<reference evidence="1" key="1">
    <citation type="submission" date="2013-11" db="EMBL/GenBank/DDBJ databases">
        <title>The Genome Sequence of Phytophthora parasitica CJ02B3.</title>
        <authorList>
            <consortium name="The Broad Institute Genomics Platform"/>
            <person name="Russ C."/>
            <person name="Tyler B."/>
            <person name="Panabieres F."/>
            <person name="Shan W."/>
            <person name="Tripathy S."/>
            <person name="Grunwald N."/>
            <person name="Machado M."/>
            <person name="Johnson C.S."/>
            <person name="Arredondo F."/>
            <person name="Hong C."/>
            <person name="Coffey M."/>
            <person name="Young S.K."/>
            <person name="Zeng Q."/>
            <person name="Gargeya S."/>
            <person name="Fitzgerald M."/>
            <person name="Abouelleil A."/>
            <person name="Alvarado L."/>
            <person name="Chapman S.B."/>
            <person name="Gainer-Dewar J."/>
            <person name="Goldberg J."/>
            <person name="Griggs A."/>
            <person name="Gujja S."/>
            <person name="Hansen M."/>
            <person name="Howarth C."/>
            <person name="Imamovic A."/>
            <person name="Ireland A."/>
            <person name="Larimer J."/>
            <person name="McCowan C."/>
            <person name="Murphy C."/>
            <person name="Pearson M."/>
            <person name="Poon T.W."/>
            <person name="Priest M."/>
            <person name="Roberts A."/>
            <person name="Saif S."/>
            <person name="Shea T."/>
            <person name="Sykes S."/>
            <person name="Wortman J."/>
            <person name="Nusbaum C."/>
            <person name="Birren B."/>
        </authorList>
    </citation>
    <scope>NUCLEOTIDE SEQUENCE [LARGE SCALE GENOMIC DNA]</scope>
    <source>
        <strain evidence="1">CJ02B3</strain>
    </source>
</reference>
<dbReference type="EMBL" id="KI689599">
    <property type="protein sequence ID" value="ETK72386.1"/>
    <property type="molecule type" value="Genomic_DNA"/>
</dbReference>
<protein>
    <submittedName>
        <fullName evidence="1">Uncharacterized protein</fullName>
    </submittedName>
</protein>
<proteinExistence type="predicted"/>
<dbReference type="AlphaFoldDB" id="W2FR27"/>
<sequence>MTWALEASLLKISNGASIGAATSKQNWTPTKHIAWLSQAHDVQMSTVESVEPSVL</sequence>
<organism evidence="1">
    <name type="scientific">Phytophthora nicotianae</name>
    <name type="common">Potato buckeye rot agent</name>
    <name type="synonym">Phytophthora parasitica</name>
    <dbReference type="NCBI Taxonomy" id="4792"/>
    <lineage>
        <taxon>Eukaryota</taxon>
        <taxon>Sar</taxon>
        <taxon>Stramenopiles</taxon>
        <taxon>Oomycota</taxon>
        <taxon>Peronosporomycetes</taxon>
        <taxon>Peronosporales</taxon>
        <taxon>Peronosporaceae</taxon>
        <taxon>Phytophthora</taxon>
    </lineage>
</organism>